<evidence type="ECO:0000313" key="3">
    <source>
        <dbReference type="Proteomes" id="UP000554482"/>
    </source>
</evidence>
<dbReference type="EMBL" id="JABWDY010016021">
    <property type="protein sequence ID" value="KAF5196420.1"/>
    <property type="molecule type" value="Genomic_DNA"/>
</dbReference>
<gene>
    <name evidence="2" type="ORF">FRX31_013994</name>
</gene>
<sequence>MGVTTYNMAFAMGYLDLVPLAPCSKWLLKNINKKADKSSLPNGAFSIGAEKGSSGLTTNFKSSGPSAKVVYPDTSRMVVYDPRQKQVTGPPPNTAVGLPSVSITGTPTHSVPQVNGGTTNPLQEILKLMPPALVEFISHLPAVEGPLPNVDIVLSILLQSNVPTGQTGQVTTSQQLPVGPAGSASDLSGSNKSRPSPIESSFKPSRESQSGKRKNFDRHEDDETGTVQNRPLPRDAFMIRQIRKARGVNSSQTGSASGGSMISGELSGSTG</sequence>
<name>A0A7J6WIJ2_THATH</name>
<dbReference type="PANTHER" id="PTHR19980">
    <property type="entry name" value="RNA CLEAVAGE STIMULATION FACTOR"/>
    <property type="match status" value="1"/>
</dbReference>
<feature type="region of interest" description="Disordered" evidence="1">
    <location>
        <begin position="165"/>
        <end position="271"/>
    </location>
</feature>
<feature type="compositionally biased region" description="Low complexity" evidence="1">
    <location>
        <begin position="165"/>
        <end position="175"/>
    </location>
</feature>
<accession>A0A7J6WIJ2</accession>
<dbReference type="GO" id="GO:0005634">
    <property type="term" value="C:nucleus"/>
    <property type="evidence" value="ECO:0007669"/>
    <property type="project" value="TreeGrafter"/>
</dbReference>
<evidence type="ECO:0000313" key="2">
    <source>
        <dbReference type="EMBL" id="KAF5196420.1"/>
    </source>
</evidence>
<proteinExistence type="predicted"/>
<comment type="caution">
    <text evidence="2">The sequence shown here is derived from an EMBL/GenBank/DDBJ whole genome shotgun (WGS) entry which is preliminary data.</text>
</comment>
<reference evidence="2 3" key="1">
    <citation type="submission" date="2020-06" db="EMBL/GenBank/DDBJ databases">
        <title>Transcriptomic and genomic resources for Thalictrum thalictroides and T. hernandezii: Facilitating candidate gene discovery in an emerging model plant lineage.</title>
        <authorList>
            <person name="Arias T."/>
            <person name="Riano-Pachon D.M."/>
            <person name="Di Stilio V.S."/>
        </authorList>
    </citation>
    <scope>NUCLEOTIDE SEQUENCE [LARGE SCALE GENOMIC DNA]</scope>
    <source>
        <strain evidence="3">cv. WT478/WT964</strain>
        <tissue evidence="2">Leaves</tissue>
    </source>
</reference>
<keyword evidence="3" id="KW-1185">Reference proteome</keyword>
<organism evidence="2 3">
    <name type="scientific">Thalictrum thalictroides</name>
    <name type="common">Rue-anemone</name>
    <name type="synonym">Anemone thalictroides</name>
    <dbReference type="NCBI Taxonomy" id="46969"/>
    <lineage>
        <taxon>Eukaryota</taxon>
        <taxon>Viridiplantae</taxon>
        <taxon>Streptophyta</taxon>
        <taxon>Embryophyta</taxon>
        <taxon>Tracheophyta</taxon>
        <taxon>Spermatophyta</taxon>
        <taxon>Magnoliopsida</taxon>
        <taxon>Ranunculales</taxon>
        <taxon>Ranunculaceae</taxon>
        <taxon>Thalictroideae</taxon>
        <taxon>Thalictrum</taxon>
    </lineage>
</organism>
<dbReference type="GO" id="GO:0031124">
    <property type="term" value="P:mRNA 3'-end processing"/>
    <property type="evidence" value="ECO:0007669"/>
    <property type="project" value="InterPro"/>
</dbReference>
<dbReference type="InterPro" id="IPR045243">
    <property type="entry name" value="Rna14-like"/>
</dbReference>
<dbReference type="PANTHER" id="PTHR19980:SF0">
    <property type="entry name" value="CLEAVAGE STIMULATION FACTOR SUBUNIT 3"/>
    <property type="match status" value="1"/>
</dbReference>
<feature type="compositionally biased region" description="Polar residues" evidence="1">
    <location>
        <begin position="248"/>
        <end position="271"/>
    </location>
</feature>
<protein>
    <submittedName>
        <fullName evidence="2">Cleavage stimulation factor subunit 77 isoform X1</fullName>
    </submittedName>
</protein>
<dbReference type="Proteomes" id="UP000554482">
    <property type="component" value="Unassembled WGS sequence"/>
</dbReference>
<dbReference type="GO" id="GO:0003729">
    <property type="term" value="F:mRNA binding"/>
    <property type="evidence" value="ECO:0007669"/>
    <property type="project" value="TreeGrafter"/>
</dbReference>
<feature type="compositionally biased region" description="Polar residues" evidence="1">
    <location>
        <begin position="185"/>
        <end position="203"/>
    </location>
</feature>
<evidence type="ECO:0000256" key="1">
    <source>
        <dbReference type="SAM" id="MobiDB-lite"/>
    </source>
</evidence>
<dbReference type="OrthoDB" id="26282at2759"/>
<dbReference type="AlphaFoldDB" id="A0A7J6WIJ2"/>